<evidence type="ECO:0000313" key="6">
    <source>
        <dbReference type="Proteomes" id="UP000245845"/>
    </source>
</evidence>
<dbReference type="RefSeq" id="WP_109731269.1">
    <property type="nucleotide sequence ID" value="NZ_BAAACK010000026.1"/>
</dbReference>
<name>A0A2Y9BGB6_9FIRM</name>
<evidence type="ECO:0000259" key="4">
    <source>
        <dbReference type="Pfam" id="PF00135"/>
    </source>
</evidence>
<dbReference type="EMBL" id="QGDL01000006">
    <property type="protein sequence ID" value="PWJ29421.1"/>
    <property type="molecule type" value="Genomic_DNA"/>
</dbReference>
<evidence type="ECO:0000256" key="3">
    <source>
        <dbReference type="RuleBase" id="RU361235"/>
    </source>
</evidence>
<dbReference type="EC" id="3.1.1.-" evidence="3"/>
<accession>A0A2Y9BGB6</accession>
<dbReference type="InterPro" id="IPR019819">
    <property type="entry name" value="Carboxylesterase_B_CS"/>
</dbReference>
<protein>
    <recommendedName>
        <fullName evidence="3">Carboxylic ester hydrolase</fullName>
        <ecNumber evidence="3">3.1.1.-</ecNumber>
    </recommendedName>
</protein>
<reference evidence="5 6" key="1">
    <citation type="submission" date="2018-05" db="EMBL/GenBank/DDBJ databases">
        <title>The Hungate 1000. A catalogue of reference genomes from the rumen microbiome.</title>
        <authorList>
            <person name="Kelly W."/>
        </authorList>
    </citation>
    <scope>NUCLEOTIDE SEQUENCE [LARGE SCALE GENOMIC DNA]</scope>
    <source>
        <strain evidence="5 6">NLAE-zl-C242</strain>
    </source>
</reference>
<dbReference type="Proteomes" id="UP000245845">
    <property type="component" value="Unassembled WGS sequence"/>
</dbReference>
<evidence type="ECO:0000256" key="1">
    <source>
        <dbReference type="ARBA" id="ARBA00005964"/>
    </source>
</evidence>
<proteinExistence type="inferred from homology"/>
<dbReference type="InterPro" id="IPR002018">
    <property type="entry name" value="CarbesteraseB"/>
</dbReference>
<evidence type="ECO:0000313" key="5">
    <source>
        <dbReference type="EMBL" id="PWJ29421.1"/>
    </source>
</evidence>
<dbReference type="Pfam" id="PF00135">
    <property type="entry name" value="COesterase"/>
    <property type="match status" value="2"/>
</dbReference>
<feature type="domain" description="Carboxylesterase type B" evidence="4">
    <location>
        <begin position="345"/>
        <end position="442"/>
    </location>
</feature>
<dbReference type="OrthoDB" id="9775851at2"/>
<evidence type="ECO:0000256" key="2">
    <source>
        <dbReference type="ARBA" id="ARBA00022801"/>
    </source>
</evidence>
<dbReference type="GO" id="GO:0016787">
    <property type="term" value="F:hydrolase activity"/>
    <property type="evidence" value="ECO:0007669"/>
    <property type="project" value="UniProtKB-KW"/>
</dbReference>
<dbReference type="AlphaFoldDB" id="A0A2Y9BGB6"/>
<keyword evidence="6" id="KW-1185">Reference proteome</keyword>
<comment type="caution">
    <text evidence="5">The sequence shown here is derived from an EMBL/GenBank/DDBJ whole genome shotgun (WGS) entry which is preliminary data.</text>
</comment>
<dbReference type="InterPro" id="IPR019826">
    <property type="entry name" value="Carboxylesterase_B_AS"/>
</dbReference>
<keyword evidence="2 3" id="KW-0378">Hydrolase</keyword>
<dbReference type="PANTHER" id="PTHR11559">
    <property type="entry name" value="CARBOXYLESTERASE"/>
    <property type="match status" value="1"/>
</dbReference>
<gene>
    <name evidence="5" type="ORF">A8806_106158</name>
</gene>
<dbReference type="SUPFAM" id="SSF53474">
    <property type="entry name" value="alpha/beta-Hydrolases"/>
    <property type="match status" value="1"/>
</dbReference>
<dbReference type="Gene3D" id="3.40.50.1820">
    <property type="entry name" value="alpha/beta hydrolase"/>
    <property type="match status" value="2"/>
</dbReference>
<dbReference type="InterPro" id="IPR050309">
    <property type="entry name" value="Type-B_Carboxylest/Lipase"/>
</dbReference>
<dbReference type="PROSITE" id="PS00941">
    <property type="entry name" value="CARBOXYLESTERASE_B_2"/>
    <property type="match status" value="1"/>
</dbReference>
<sequence length="459" mass="52354">MIKITKIKNGYVRGSAAADPRIISFKGIPYACPPVGENRWRAPKPCKNWDGIKECLEFSPIPMQSIPGLNKENIYTREWNVDSEIPMSEDCLYLNVWTPASSREDKLPVFFWIHGGALQWGNSAEMEFDGERLARRGIVVVTIQYRLNVFGFFAHPDMMGENVAGELNIGNLDQQAALKWTKENIQAFGGDPDCITIGGQSAGGGSVLTQLNCQENKDCIKGAIVSSGIFGDPFHDEFSVTLEEAEENSIRFLEFLGVSSVDEARKLPAEYIRDKNDQYGKFWVTVTDGKFQKDTWRHNIRKHSFLDVPVLLGWTNHEFLRGTVNSIETGSRMFCSIEHDEGYTYPKYVYEFGAEIPGEDDPGAFHSSDLWFFFETLAKCWRPFVGKHYDLARQMCNYWVNFIKTGDPNGEDSTGVPMETWHPFDQAASNIMHFYDMPKEKKKPETEIQKNYIDYLKRV</sequence>
<organism evidence="5 6">
    <name type="scientific">Faecalicatena orotica</name>
    <dbReference type="NCBI Taxonomy" id="1544"/>
    <lineage>
        <taxon>Bacteria</taxon>
        <taxon>Bacillati</taxon>
        <taxon>Bacillota</taxon>
        <taxon>Clostridia</taxon>
        <taxon>Lachnospirales</taxon>
        <taxon>Lachnospiraceae</taxon>
        <taxon>Faecalicatena</taxon>
    </lineage>
</organism>
<dbReference type="InterPro" id="IPR029058">
    <property type="entry name" value="AB_hydrolase_fold"/>
</dbReference>
<comment type="similarity">
    <text evidence="1 3">Belongs to the type-B carboxylesterase/lipase family.</text>
</comment>
<feature type="domain" description="Carboxylesterase type B" evidence="4">
    <location>
        <begin position="4"/>
        <end position="321"/>
    </location>
</feature>
<dbReference type="PROSITE" id="PS00122">
    <property type="entry name" value="CARBOXYLESTERASE_B_1"/>
    <property type="match status" value="1"/>
</dbReference>